<evidence type="ECO:0000259" key="9">
    <source>
        <dbReference type="PROSITE" id="PS50968"/>
    </source>
</evidence>
<dbReference type="SUPFAM" id="SSF52777">
    <property type="entry name" value="CoA-dependent acyltransferases"/>
    <property type="match status" value="1"/>
</dbReference>
<evidence type="ECO:0000259" key="10">
    <source>
        <dbReference type="PROSITE" id="PS51826"/>
    </source>
</evidence>
<dbReference type="InterPro" id="IPR050743">
    <property type="entry name" value="2-oxoacid_DH_E2_comp"/>
</dbReference>
<dbReference type="PROSITE" id="PS00189">
    <property type="entry name" value="LIPOYL"/>
    <property type="match status" value="1"/>
</dbReference>
<comment type="similarity">
    <text evidence="2 7">Belongs to the 2-oxoacid dehydrogenase family.</text>
</comment>
<evidence type="ECO:0000256" key="6">
    <source>
        <dbReference type="ARBA" id="ARBA00023315"/>
    </source>
</evidence>
<dbReference type="EC" id="2.3.1.-" evidence="7"/>
<organism evidence="11 12">
    <name type="scientific">Aromatoleum bremense</name>
    <dbReference type="NCBI Taxonomy" id="76115"/>
    <lineage>
        <taxon>Bacteria</taxon>
        <taxon>Pseudomonadati</taxon>
        <taxon>Pseudomonadota</taxon>
        <taxon>Betaproteobacteria</taxon>
        <taxon>Rhodocyclales</taxon>
        <taxon>Rhodocyclaceae</taxon>
        <taxon>Aromatoleum</taxon>
    </lineage>
</organism>
<feature type="domain" description="Lipoyl-binding" evidence="9">
    <location>
        <begin position="1"/>
        <end position="76"/>
    </location>
</feature>
<evidence type="ECO:0000256" key="7">
    <source>
        <dbReference type="RuleBase" id="RU003423"/>
    </source>
</evidence>
<evidence type="ECO:0000256" key="8">
    <source>
        <dbReference type="SAM" id="MobiDB-lite"/>
    </source>
</evidence>
<gene>
    <name evidence="11" type="ORF">GPA24_01185</name>
</gene>
<dbReference type="RefSeq" id="WP_169201015.1">
    <property type="nucleotide sequence ID" value="NZ_CP059467.1"/>
</dbReference>
<evidence type="ECO:0000256" key="1">
    <source>
        <dbReference type="ARBA" id="ARBA00001938"/>
    </source>
</evidence>
<dbReference type="InterPro" id="IPR000089">
    <property type="entry name" value="Biotin_lipoyl"/>
</dbReference>
<dbReference type="Gene3D" id="3.30.559.10">
    <property type="entry name" value="Chloramphenicol acetyltransferase-like domain"/>
    <property type="match status" value="1"/>
</dbReference>
<comment type="caution">
    <text evidence="11">The sequence shown here is derived from an EMBL/GenBank/DDBJ whole genome shotgun (WGS) entry which is preliminary data.</text>
</comment>
<dbReference type="Pfam" id="PF00364">
    <property type="entry name" value="Biotin_lipoyl"/>
    <property type="match status" value="1"/>
</dbReference>
<feature type="region of interest" description="Disordered" evidence="8">
    <location>
        <begin position="79"/>
        <end position="114"/>
    </location>
</feature>
<keyword evidence="5 7" id="KW-0450">Lipoyl</keyword>
<dbReference type="Proteomes" id="UP000633943">
    <property type="component" value="Unassembled WGS sequence"/>
</dbReference>
<dbReference type="Gene3D" id="2.40.50.100">
    <property type="match status" value="1"/>
</dbReference>
<evidence type="ECO:0000256" key="3">
    <source>
        <dbReference type="ARBA" id="ARBA00011484"/>
    </source>
</evidence>
<comment type="cofactor">
    <cofactor evidence="1 7">
        <name>(R)-lipoate</name>
        <dbReference type="ChEBI" id="CHEBI:83088"/>
    </cofactor>
</comment>
<dbReference type="CDD" id="cd06849">
    <property type="entry name" value="lipoyl_domain"/>
    <property type="match status" value="1"/>
</dbReference>
<dbReference type="SUPFAM" id="SSF51230">
    <property type="entry name" value="Single hybrid motif"/>
    <property type="match status" value="1"/>
</dbReference>
<dbReference type="Pfam" id="PF00198">
    <property type="entry name" value="2-oxoacid_dh"/>
    <property type="match status" value="1"/>
</dbReference>
<evidence type="ECO:0000313" key="11">
    <source>
        <dbReference type="EMBL" id="NMG14175.1"/>
    </source>
</evidence>
<evidence type="ECO:0000256" key="5">
    <source>
        <dbReference type="ARBA" id="ARBA00022823"/>
    </source>
</evidence>
<dbReference type="InterPro" id="IPR001078">
    <property type="entry name" value="2-oxoacid_DH_actylTfrase"/>
</dbReference>
<proteinExistence type="inferred from homology"/>
<keyword evidence="12" id="KW-1185">Reference proteome</keyword>
<dbReference type="EMBL" id="WTVP01000002">
    <property type="protein sequence ID" value="NMG14175.1"/>
    <property type="molecule type" value="Genomic_DNA"/>
</dbReference>
<sequence>MAEFRMPSLGSDMEAGTLIEWRIKPGDSVRRGDVVAVVETRKGAIEVEIFTTGVVEEILVPVGEQVPVGTPLAVIRTEDEEQAPPSAEAASGTTVSAPPTSPAATTAPAAAGATRLRVSPAARKRAAELGVDLGRLAGSGAAGAITLDDVEKAAVARPPTRPADRAAGMRQAIAAAMARSKREIPHYYLGTFINMRRALDWLRSENERRAVPARLLPGALLLKAMALALRQAPELNGFWVDGEFKPGAGIHPGSAIVLRGGGLVAPAVHDADSKSLDEVMAALRDLVQRARAGALRSSEMSDATITVTSLGEQGVEMVFGVIYPPQVALVGLGRIVERPWVVDGQVVARPLMQATLSADHRVSDGHRGAQFLALLDRLLQEPERL</sequence>
<dbReference type="PANTHER" id="PTHR43178:SF5">
    <property type="entry name" value="LIPOAMIDE ACYLTRANSFERASE COMPONENT OF BRANCHED-CHAIN ALPHA-KETO ACID DEHYDROGENASE COMPLEX, MITOCHONDRIAL"/>
    <property type="match status" value="1"/>
</dbReference>
<feature type="compositionally biased region" description="Low complexity" evidence="8">
    <location>
        <begin position="83"/>
        <end position="114"/>
    </location>
</feature>
<dbReference type="InterPro" id="IPR004167">
    <property type="entry name" value="PSBD"/>
</dbReference>
<dbReference type="PROSITE" id="PS51826">
    <property type="entry name" value="PSBD"/>
    <property type="match status" value="1"/>
</dbReference>
<name>A0ABX1NQD4_9RHOO</name>
<dbReference type="PROSITE" id="PS50968">
    <property type="entry name" value="BIOTINYL_LIPOYL"/>
    <property type="match status" value="1"/>
</dbReference>
<accession>A0ABX1NQD4</accession>
<evidence type="ECO:0000256" key="4">
    <source>
        <dbReference type="ARBA" id="ARBA00022679"/>
    </source>
</evidence>
<dbReference type="InterPro" id="IPR023213">
    <property type="entry name" value="CAT-like_dom_sf"/>
</dbReference>
<evidence type="ECO:0000313" key="12">
    <source>
        <dbReference type="Proteomes" id="UP000633943"/>
    </source>
</evidence>
<dbReference type="InterPro" id="IPR003016">
    <property type="entry name" value="2-oxoA_DH_lipoyl-BS"/>
</dbReference>
<evidence type="ECO:0000256" key="2">
    <source>
        <dbReference type="ARBA" id="ARBA00007317"/>
    </source>
</evidence>
<dbReference type="SUPFAM" id="SSF47005">
    <property type="entry name" value="Peripheral subunit-binding domain of 2-oxo acid dehydrogenase complex"/>
    <property type="match status" value="1"/>
</dbReference>
<dbReference type="InterPro" id="IPR011053">
    <property type="entry name" value="Single_hybrid_motif"/>
</dbReference>
<reference evidence="11 12" key="1">
    <citation type="submission" date="2019-12" db="EMBL/GenBank/DDBJ databases">
        <title>Comparative genomics gives insights into the taxonomy of the Azoarcus-Aromatoleum group and reveals separate origins of nif in the plant-associated Azoarcus and non-plant-associated Aromatoleum sub-groups.</title>
        <authorList>
            <person name="Lafos M."/>
            <person name="Maluk M."/>
            <person name="Batista M."/>
            <person name="Junghare M."/>
            <person name="Carmona M."/>
            <person name="Faoro H."/>
            <person name="Cruz L.M."/>
            <person name="Battistoni F."/>
            <person name="De Souza E."/>
            <person name="Pedrosa F."/>
            <person name="Chen W.-M."/>
            <person name="Poole P.S."/>
            <person name="Dixon R.A."/>
            <person name="James E.K."/>
        </authorList>
    </citation>
    <scope>NUCLEOTIDE SEQUENCE [LARGE SCALE GENOMIC DNA]</scope>
    <source>
        <strain evidence="11 12">PbN1</strain>
    </source>
</reference>
<dbReference type="Pfam" id="PF02817">
    <property type="entry name" value="E3_binding"/>
    <property type="match status" value="1"/>
</dbReference>
<protein>
    <recommendedName>
        <fullName evidence="7">Dihydrolipoamide acetyltransferase component of pyruvate dehydrogenase complex</fullName>
        <ecNumber evidence="7">2.3.1.-</ecNumber>
    </recommendedName>
</protein>
<dbReference type="PANTHER" id="PTHR43178">
    <property type="entry name" value="DIHYDROLIPOAMIDE ACETYLTRANSFERASE COMPONENT OF PYRUVATE DEHYDROGENASE COMPLEX"/>
    <property type="match status" value="1"/>
</dbReference>
<dbReference type="Gene3D" id="4.10.320.10">
    <property type="entry name" value="E3-binding domain"/>
    <property type="match status" value="1"/>
</dbReference>
<comment type="subunit">
    <text evidence="3">Forms a 24-polypeptide structural core with octahedral symmetry.</text>
</comment>
<keyword evidence="6 7" id="KW-0012">Acyltransferase</keyword>
<dbReference type="InterPro" id="IPR036625">
    <property type="entry name" value="E3-bd_dom_sf"/>
</dbReference>
<keyword evidence="4 7" id="KW-0808">Transferase</keyword>
<feature type="domain" description="Peripheral subunit-binding (PSBD)" evidence="10">
    <location>
        <begin position="117"/>
        <end position="154"/>
    </location>
</feature>